<dbReference type="Proteomes" id="UP000664699">
    <property type="component" value="Unassembled WGS sequence"/>
</dbReference>
<evidence type="ECO:0000313" key="1">
    <source>
        <dbReference type="EMBL" id="MBO0130771.1"/>
    </source>
</evidence>
<proteinExistence type="predicted"/>
<protein>
    <submittedName>
        <fullName evidence="1">Uncharacterized protein</fullName>
    </submittedName>
</protein>
<organism evidence="1 2">
    <name type="scientific">Agrobacterium burrii</name>
    <dbReference type="NCBI Taxonomy" id="2815339"/>
    <lineage>
        <taxon>Bacteria</taxon>
        <taxon>Pseudomonadati</taxon>
        <taxon>Pseudomonadota</taxon>
        <taxon>Alphaproteobacteria</taxon>
        <taxon>Hyphomicrobiales</taxon>
        <taxon>Rhizobiaceae</taxon>
        <taxon>Rhizobium/Agrobacterium group</taxon>
        <taxon>Agrobacterium</taxon>
        <taxon>Agrobacterium tumefaciens complex</taxon>
    </lineage>
</organism>
<accession>A0ABS3EFN6</accession>
<name>A0ABS3EFN6_9HYPH</name>
<comment type="caution">
    <text evidence="1">The sequence shown here is derived from an EMBL/GenBank/DDBJ whole genome shotgun (WGS) entry which is preliminary data.</text>
</comment>
<gene>
    <name evidence="1" type="ORF">JZX89_08425</name>
</gene>
<evidence type="ECO:0000313" key="2">
    <source>
        <dbReference type="Proteomes" id="UP000664699"/>
    </source>
</evidence>
<keyword evidence="2" id="KW-1185">Reference proteome</keyword>
<sequence>MQIPGSNYSFYTTSTRNVTSATTGAATAKPDYTKLADYNSRDNIIFQNLLKNPTVQDNVVLNEDGTYSFIPGKGAQSEEEGVMRALIEEQNGDFFQPGQQAPYSKTEVSMFRQTTGYNLLQAGGGYMIVDDFGYPAPSDDRKIAEAGWKMFDLAKGIQETEMPGGEISSEGLKAVGVMLRDRLGADAELYQHLIDMLTKMDKTEAWTQTDQPISQSKLG</sequence>
<dbReference type="RefSeq" id="WP_207133784.1">
    <property type="nucleotide sequence ID" value="NZ_JAFLNA010000003.1"/>
</dbReference>
<reference evidence="1 2" key="1">
    <citation type="submission" date="2021-03" db="EMBL/GenBank/DDBJ databases">
        <title>Whole genome sequence of Agrobacterium sp. strain Rnr.</title>
        <authorList>
            <person name="Mafakheri H."/>
            <person name="Taghavi S.M."/>
            <person name="Nemanja K."/>
            <person name="Osdaghi E."/>
        </authorList>
    </citation>
    <scope>NUCLEOTIDE SEQUENCE [LARGE SCALE GENOMIC DNA]</scope>
    <source>
        <strain evidence="1 2">Rnr</strain>
    </source>
</reference>
<dbReference type="EMBL" id="JAFLNA010000003">
    <property type="protein sequence ID" value="MBO0130771.1"/>
    <property type="molecule type" value="Genomic_DNA"/>
</dbReference>